<evidence type="ECO:0000256" key="4">
    <source>
        <dbReference type="ARBA" id="ARBA00022692"/>
    </source>
</evidence>
<organism evidence="9 10">
    <name type="scientific">Kineothrix sedimenti</name>
    <dbReference type="NCBI Taxonomy" id="3123317"/>
    <lineage>
        <taxon>Bacteria</taxon>
        <taxon>Bacillati</taxon>
        <taxon>Bacillota</taxon>
        <taxon>Clostridia</taxon>
        <taxon>Lachnospirales</taxon>
        <taxon>Lachnospiraceae</taxon>
        <taxon>Kineothrix</taxon>
    </lineage>
</organism>
<feature type="transmembrane region" description="Helical" evidence="7">
    <location>
        <begin position="274"/>
        <end position="292"/>
    </location>
</feature>
<keyword evidence="9" id="KW-0012">Acyltransferase</keyword>
<keyword evidence="4 7" id="KW-0812">Transmembrane</keyword>
<keyword evidence="3" id="KW-1003">Cell membrane</keyword>
<dbReference type="PANTHER" id="PTHR40074:SF2">
    <property type="entry name" value="O-ACETYLTRANSFERASE WECH"/>
    <property type="match status" value="1"/>
</dbReference>
<keyword evidence="9" id="KW-0808">Transferase</keyword>
<keyword evidence="10" id="KW-1185">Reference proteome</keyword>
<feature type="transmembrane region" description="Helical" evidence="7">
    <location>
        <begin position="124"/>
        <end position="145"/>
    </location>
</feature>
<dbReference type="PANTHER" id="PTHR40074">
    <property type="entry name" value="O-ACETYLTRANSFERASE WECH"/>
    <property type="match status" value="1"/>
</dbReference>
<protein>
    <submittedName>
        <fullName evidence="9">Acyltransferase family protein</fullName>
    </submittedName>
</protein>
<dbReference type="GO" id="GO:0016746">
    <property type="term" value="F:acyltransferase activity"/>
    <property type="evidence" value="ECO:0007669"/>
    <property type="project" value="UniProtKB-KW"/>
</dbReference>
<evidence type="ECO:0000256" key="3">
    <source>
        <dbReference type="ARBA" id="ARBA00022475"/>
    </source>
</evidence>
<dbReference type="InterPro" id="IPR002656">
    <property type="entry name" value="Acyl_transf_3_dom"/>
</dbReference>
<feature type="transmembrane region" description="Helical" evidence="7">
    <location>
        <begin position="247"/>
        <end position="267"/>
    </location>
</feature>
<evidence type="ECO:0000259" key="8">
    <source>
        <dbReference type="Pfam" id="PF01757"/>
    </source>
</evidence>
<comment type="similarity">
    <text evidence="2">Belongs to the acyltransferase 3 family.</text>
</comment>
<feature type="transmembrane region" description="Helical" evidence="7">
    <location>
        <begin position="79"/>
        <end position="104"/>
    </location>
</feature>
<evidence type="ECO:0000256" key="2">
    <source>
        <dbReference type="ARBA" id="ARBA00007400"/>
    </source>
</evidence>
<evidence type="ECO:0000256" key="1">
    <source>
        <dbReference type="ARBA" id="ARBA00004651"/>
    </source>
</evidence>
<evidence type="ECO:0000313" key="10">
    <source>
        <dbReference type="Proteomes" id="UP001451571"/>
    </source>
</evidence>
<feature type="transmembrane region" description="Helical" evidence="7">
    <location>
        <begin position="12"/>
        <end position="29"/>
    </location>
</feature>
<evidence type="ECO:0000256" key="7">
    <source>
        <dbReference type="SAM" id="Phobius"/>
    </source>
</evidence>
<feature type="transmembrane region" description="Helical" evidence="7">
    <location>
        <begin position="320"/>
        <end position="341"/>
    </location>
</feature>
<dbReference type="RefSeq" id="WP_342757136.1">
    <property type="nucleotide sequence ID" value="NZ_CP146256.1"/>
</dbReference>
<dbReference type="EMBL" id="CP146256">
    <property type="protein sequence ID" value="XAH73532.1"/>
    <property type="molecule type" value="Genomic_DNA"/>
</dbReference>
<comment type="subcellular location">
    <subcellularLocation>
        <location evidence="1">Cell membrane</location>
        <topology evidence="1">Multi-pass membrane protein</topology>
    </subcellularLocation>
</comment>
<gene>
    <name evidence="9" type="ORF">V6984_18825</name>
</gene>
<evidence type="ECO:0000313" key="9">
    <source>
        <dbReference type="EMBL" id="XAH73532.1"/>
    </source>
</evidence>
<reference evidence="9 10" key="1">
    <citation type="submission" date="2024-02" db="EMBL/GenBank/DDBJ databases">
        <title>Bacterial strain from lacustrine sediment.</title>
        <authorList>
            <person name="Petit C."/>
            <person name="Fadhlaoui K."/>
        </authorList>
    </citation>
    <scope>NUCLEOTIDE SEQUENCE [LARGE SCALE GENOMIC DNA]</scope>
    <source>
        <strain evidence="9 10">IPX-CK</strain>
    </source>
</reference>
<sequence length="370" mass="41798">MSNSKRQANYELLRIIAMFMVVTLHYLNHTGALLSLGESADAKKIIGTLIESFCIVAVNVYVLISGYFLVEAGFKIKRIVVLICQVLFYSTLIPLFMLGSGAAGNGAGGIYLWIQYLFPIETEHYWFATSYVILYLFTPVLNLAVKTMNRKQLQITLVLLLVFFCGFKSISPVQFVTDRFGYDFGWFLCVYLIAAYIRLYGLKSFSTGRRAWIAYAGCAFAIFVVVCVFYYIHEKTGAFAYYSTVPFHYNYLLCLAGAVSLFCAFRYVKIPERAADIICAISPLTFGVYLFHEHIDIRSMWTGWLDEFIGPVSEAGVGGFVVHLLLSVFLVYLTGIFIDAVRRIIFAYIGRHLAKTKPAAWLKKIDSSFS</sequence>
<evidence type="ECO:0000256" key="5">
    <source>
        <dbReference type="ARBA" id="ARBA00022989"/>
    </source>
</evidence>
<dbReference type="Proteomes" id="UP001451571">
    <property type="component" value="Chromosome"/>
</dbReference>
<feature type="transmembrane region" description="Helical" evidence="7">
    <location>
        <begin position="157"/>
        <end position="176"/>
    </location>
</feature>
<evidence type="ECO:0000256" key="6">
    <source>
        <dbReference type="ARBA" id="ARBA00023136"/>
    </source>
</evidence>
<keyword evidence="5 7" id="KW-1133">Transmembrane helix</keyword>
<accession>A0ABZ3ETJ8</accession>
<feature type="domain" description="Acyltransferase 3" evidence="8">
    <location>
        <begin position="9"/>
        <end position="333"/>
    </location>
</feature>
<dbReference type="Pfam" id="PF01757">
    <property type="entry name" value="Acyl_transf_3"/>
    <property type="match status" value="1"/>
</dbReference>
<proteinExistence type="inferred from homology"/>
<name>A0ABZ3ETJ8_9FIRM</name>
<feature type="transmembrane region" description="Helical" evidence="7">
    <location>
        <begin position="212"/>
        <end position="232"/>
    </location>
</feature>
<feature type="transmembrane region" description="Helical" evidence="7">
    <location>
        <begin position="182"/>
        <end position="200"/>
    </location>
</feature>
<keyword evidence="6 7" id="KW-0472">Membrane</keyword>
<feature type="transmembrane region" description="Helical" evidence="7">
    <location>
        <begin position="49"/>
        <end position="70"/>
    </location>
</feature>